<evidence type="ECO:0000313" key="1">
    <source>
        <dbReference type="EMBL" id="KAJ9062921.1"/>
    </source>
</evidence>
<gene>
    <name evidence="1" type="ORF">DSO57_1005432</name>
</gene>
<dbReference type="Proteomes" id="UP001165960">
    <property type="component" value="Unassembled WGS sequence"/>
</dbReference>
<accession>A0ACC2SL04</accession>
<dbReference type="EMBL" id="QTSX02004985">
    <property type="protein sequence ID" value="KAJ9062921.1"/>
    <property type="molecule type" value="Genomic_DNA"/>
</dbReference>
<comment type="caution">
    <text evidence="1">The sequence shown here is derived from an EMBL/GenBank/DDBJ whole genome shotgun (WGS) entry which is preliminary data.</text>
</comment>
<evidence type="ECO:0000313" key="2">
    <source>
        <dbReference type="Proteomes" id="UP001165960"/>
    </source>
</evidence>
<protein>
    <submittedName>
        <fullName evidence="1">Uncharacterized protein</fullName>
    </submittedName>
</protein>
<keyword evidence="2" id="KW-1185">Reference proteome</keyword>
<reference evidence="1" key="1">
    <citation type="submission" date="2022-04" db="EMBL/GenBank/DDBJ databases">
        <title>Genome of the entomopathogenic fungus Entomophthora muscae.</title>
        <authorList>
            <person name="Elya C."/>
            <person name="Lovett B.R."/>
            <person name="Lee E."/>
            <person name="Macias A.M."/>
            <person name="Hajek A.E."/>
            <person name="De Bivort B.L."/>
            <person name="Kasson M.T."/>
            <person name="De Fine Licht H.H."/>
            <person name="Stajich J.E."/>
        </authorList>
    </citation>
    <scope>NUCLEOTIDE SEQUENCE</scope>
    <source>
        <strain evidence="1">Berkeley</strain>
    </source>
</reference>
<proteinExistence type="predicted"/>
<sequence length="175" mass="20531">MALPIPNSWEERKDAVVEHQPTDMKTNDTHVITHKIEQEAGHPKKIYKITREILEGTIITEEDIDTWYYHSFSVAAILRWHKAGFKPDKAKIWEKEGFSSSAAIYCKEATILLEWATPMRKLNVRNKEALTWMSLSKHQDEITQAVKAKPPLTTAKEWWEHRFNLYEATEYFLAF</sequence>
<organism evidence="1 2">
    <name type="scientific">Entomophthora muscae</name>
    <dbReference type="NCBI Taxonomy" id="34485"/>
    <lineage>
        <taxon>Eukaryota</taxon>
        <taxon>Fungi</taxon>
        <taxon>Fungi incertae sedis</taxon>
        <taxon>Zoopagomycota</taxon>
        <taxon>Entomophthoromycotina</taxon>
        <taxon>Entomophthoromycetes</taxon>
        <taxon>Entomophthorales</taxon>
        <taxon>Entomophthoraceae</taxon>
        <taxon>Entomophthora</taxon>
    </lineage>
</organism>
<name>A0ACC2SL04_9FUNG</name>